<reference evidence="2 3" key="1">
    <citation type="journal article" date="2018" name="Nat. Biotechnol.">
        <title>A standardized bacterial taxonomy based on genome phylogeny substantially revises the tree of life.</title>
        <authorList>
            <person name="Parks D.H."/>
            <person name="Chuvochina M."/>
            <person name="Waite D.W."/>
            <person name="Rinke C."/>
            <person name="Skarshewski A."/>
            <person name="Chaumeil P.A."/>
            <person name="Hugenholtz P."/>
        </authorList>
    </citation>
    <scope>NUCLEOTIDE SEQUENCE [LARGE SCALE GENOMIC DNA]</scope>
    <source>
        <strain evidence="2">UBA9169</strain>
    </source>
</reference>
<dbReference type="EMBL" id="DMVW01000142">
    <property type="protein sequence ID" value="HAR53202.1"/>
    <property type="molecule type" value="Genomic_DNA"/>
</dbReference>
<dbReference type="PANTHER" id="PTHR40094:SF1">
    <property type="entry name" value="UBIQUITIN DOMAIN-CONTAINING PROTEIN"/>
    <property type="match status" value="1"/>
</dbReference>
<organism evidence="2 3">
    <name type="scientific">Roseovarius nubinhibens</name>
    <dbReference type="NCBI Taxonomy" id="314263"/>
    <lineage>
        <taxon>Bacteria</taxon>
        <taxon>Pseudomonadati</taxon>
        <taxon>Pseudomonadota</taxon>
        <taxon>Alphaproteobacteria</taxon>
        <taxon>Rhodobacterales</taxon>
        <taxon>Roseobacteraceae</taxon>
        <taxon>Roseovarius</taxon>
    </lineage>
</organism>
<protein>
    <submittedName>
        <fullName evidence="2">PAN domain-containing protein</fullName>
    </submittedName>
</protein>
<dbReference type="InterPro" id="IPR041246">
    <property type="entry name" value="Bact_MG10"/>
</dbReference>
<evidence type="ECO:0000313" key="2">
    <source>
        <dbReference type="EMBL" id="HAR53202.1"/>
    </source>
</evidence>
<evidence type="ECO:0000313" key="3">
    <source>
        <dbReference type="Proteomes" id="UP000264719"/>
    </source>
</evidence>
<sequence length="264" mass="27914">AQLWRADYGTHARDRAGVVALMHEAGSTVGGLSELSATLGQTGPHMSTQEQSWTLLAAHALIDDPTRAGLTLNGDAVTGALVRLLEADTMAPQTIANTGNSDTQVTLTTIGVPEIPEPAGGYGYQIARSYFTTDGQPATLDAVATGTRLVAVLTITPAGETAGRLMVDDPLPAGLEIDNPNLLRSGQANGLDWLQSAPTETAEYRSDRFLAAVNWSGSAPFRLAYMVRAVTPGSFHHPAATVEDMYRPEYRAHSDTGRVMVTTP</sequence>
<evidence type="ECO:0000259" key="1">
    <source>
        <dbReference type="Pfam" id="PF17973"/>
    </source>
</evidence>
<dbReference type="Proteomes" id="UP000264719">
    <property type="component" value="Unassembled WGS sequence"/>
</dbReference>
<dbReference type="PANTHER" id="PTHR40094">
    <property type="entry name" value="ALPHA-2-MACROGLOBULIN HOMOLOG"/>
    <property type="match status" value="1"/>
</dbReference>
<name>A0A348WF90_9RHOB</name>
<dbReference type="AlphaFoldDB" id="A0A348WF90"/>
<gene>
    <name evidence="2" type="ORF">DCS45_15200</name>
</gene>
<dbReference type="Pfam" id="PF17973">
    <property type="entry name" value="bMG10"/>
    <property type="match status" value="1"/>
</dbReference>
<dbReference type="GO" id="GO:0004866">
    <property type="term" value="F:endopeptidase inhibitor activity"/>
    <property type="evidence" value="ECO:0007669"/>
    <property type="project" value="TreeGrafter"/>
</dbReference>
<comment type="caution">
    <text evidence="2">The sequence shown here is derived from an EMBL/GenBank/DDBJ whole genome shotgun (WGS) entry which is preliminary data.</text>
</comment>
<feature type="non-terminal residue" evidence="2">
    <location>
        <position position="1"/>
    </location>
</feature>
<accession>A0A348WF90</accession>
<dbReference type="InterPro" id="IPR051802">
    <property type="entry name" value="YfhM-like"/>
</dbReference>
<feature type="domain" description="Bacterial alpha-2-macroglobulin MG10" evidence="1">
    <location>
        <begin position="123"/>
        <end position="249"/>
    </location>
</feature>
<proteinExistence type="predicted"/>